<dbReference type="Proteomes" id="UP001077662">
    <property type="component" value="Unassembled WGS sequence"/>
</dbReference>
<evidence type="ECO:0000313" key="2">
    <source>
        <dbReference type="EMBL" id="MCZ0805872.1"/>
    </source>
</evidence>
<dbReference type="AlphaFoldDB" id="A0AAP3DDX0"/>
<evidence type="ECO:0000256" key="1">
    <source>
        <dbReference type="SAM" id="MobiDB-lite"/>
    </source>
</evidence>
<organism evidence="2 3">
    <name type="scientific">Brevibacillus laterosporus</name>
    <name type="common">Bacillus laterosporus</name>
    <dbReference type="NCBI Taxonomy" id="1465"/>
    <lineage>
        <taxon>Bacteria</taxon>
        <taxon>Bacillati</taxon>
        <taxon>Bacillota</taxon>
        <taxon>Bacilli</taxon>
        <taxon>Bacillales</taxon>
        <taxon>Paenibacillaceae</taxon>
        <taxon>Brevibacillus</taxon>
    </lineage>
</organism>
<evidence type="ECO:0000313" key="3">
    <source>
        <dbReference type="Proteomes" id="UP001077662"/>
    </source>
</evidence>
<proteinExistence type="predicted"/>
<feature type="region of interest" description="Disordered" evidence="1">
    <location>
        <begin position="124"/>
        <end position="186"/>
    </location>
</feature>
<accession>A0AAP3DDX0</accession>
<name>A0AAP3DDX0_BRELA</name>
<sequence length="186" mass="21046">MSQIDRELSWDDEIQKDGGGFVLLPPGDYNFTVTKFERGRFAGSEKMPACNQAKLEITVHSPEHGDVVVFHNLFLHSKTEGLLSNFFAGIGLKKKGEPLKMNWPAVLGRKGRLKLEVRNYTHNGEERSNNQVKNFYPYDELPGATGQQPPQYQQQNQYQQPQQNQYQAPFPTGSQQQSGGFVPGKF</sequence>
<dbReference type="RefSeq" id="WP_258432850.1">
    <property type="nucleotide sequence ID" value="NZ_JANSGW010000003.1"/>
</dbReference>
<gene>
    <name evidence="2" type="ORF">O0554_02910</name>
</gene>
<evidence type="ECO:0008006" key="4">
    <source>
        <dbReference type="Google" id="ProtNLM"/>
    </source>
</evidence>
<protein>
    <recommendedName>
        <fullName evidence="4">DUF669 domain-containing protein</fullName>
    </recommendedName>
</protein>
<dbReference type="EMBL" id="JAPTNE010000003">
    <property type="protein sequence ID" value="MCZ0805872.1"/>
    <property type="molecule type" value="Genomic_DNA"/>
</dbReference>
<comment type="caution">
    <text evidence="2">The sequence shown here is derived from an EMBL/GenBank/DDBJ whole genome shotgun (WGS) entry which is preliminary data.</text>
</comment>
<feature type="compositionally biased region" description="Low complexity" evidence="1">
    <location>
        <begin position="147"/>
        <end position="167"/>
    </location>
</feature>
<reference evidence="2" key="1">
    <citation type="submission" date="2022-09" db="EMBL/GenBank/DDBJ databases">
        <title>Genome analysis and characterization of larvicidal activity of Brevibacillus strains.</title>
        <authorList>
            <person name="Patrusheva E.V."/>
            <person name="Izotova A.O."/>
            <person name="Toshchakov S.V."/>
            <person name="Sineoky S.P."/>
        </authorList>
    </citation>
    <scope>NUCLEOTIDE SEQUENCE</scope>
    <source>
        <strain evidence="2">VKPM_B-13247</strain>
    </source>
</reference>